<keyword evidence="3" id="KW-1185">Reference proteome</keyword>
<evidence type="ECO:0000313" key="3">
    <source>
        <dbReference type="Proteomes" id="UP001501777"/>
    </source>
</evidence>
<dbReference type="Proteomes" id="UP001501777">
    <property type="component" value="Unassembled WGS sequence"/>
</dbReference>
<sequence length="110" mass="12794">MAQDPQRGSWRHEGELADRFHPEAPKFNSLSSADTARILDRLRRQELFRLRRGHVLDAASSRAGRRHGCHRPTLANAHHCLQPGPRQRLQPYGLRKLDRPRRKQRRAPPS</sequence>
<proteinExistence type="predicted"/>
<evidence type="ECO:0000313" key="2">
    <source>
        <dbReference type="EMBL" id="GAA2484968.1"/>
    </source>
</evidence>
<evidence type="ECO:0000256" key="1">
    <source>
        <dbReference type="SAM" id="MobiDB-lite"/>
    </source>
</evidence>
<feature type="region of interest" description="Disordered" evidence="1">
    <location>
        <begin position="1"/>
        <end position="28"/>
    </location>
</feature>
<gene>
    <name evidence="2" type="ORF">GCM10010276_23470</name>
</gene>
<accession>A0ABN3LLE3</accession>
<feature type="compositionally biased region" description="Basic and acidic residues" evidence="1">
    <location>
        <begin position="10"/>
        <end position="24"/>
    </location>
</feature>
<comment type="caution">
    <text evidence="2">The sequence shown here is derived from an EMBL/GenBank/DDBJ whole genome shotgun (WGS) entry which is preliminary data.</text>
</comment>
<dbReference type="EMBL" id="BAAASG010000006">
    <property type="protein sequence ID" value="GAA2484968.1"/>
    <property type="molecule type" value="Genomic_DNA"/>
</dbReference>
<protein>
    <submittedName>
        <fullName evidence="2">Uncharacterized protein</fullName>
    </submittedName>
</protein>
<reference evidence="2 3" key="1">
    <citation type="journal article" date="2019" name="Int. J. Syst. Evol. Microbiol.">
        <title>The Global Catalogue of Microorganisms (GCM) 10K type strain sequencing project: providing services to taxonomists for standard genome sequencing and annotation.</title>
        <authorList>
            <consortium name="The Broad Institute Genomics Platform"/>
            <consortium name="The Broad Institute Genome Sequencing Center for Infectious Disease"/>
            <person name="Wu L."/>
            <person name="Ma J."/>
        </authorList>
    </citation>
    <scope>NUCLEOTIDE SEQUENCE [LARGE SCALE GENOMIC DNA]</scope>
    <source>
        <strain evidence="2 3">JCM 4395</strain>
    </source>
</reference>
<organism evidence="2 3">
    <name type="scientific">Streptomyces longisporus</name>
    <dbReference type="NCBI Taxonomy" id="1948"/>
    <lineage>
        <taxon>Bacteria</taxon>
        <taxon>Bacillati</taxon>
        <taxon>Actinomycetota</taxon>
        <taxon>Actinomycetes</taxon>
        <taxon>Kitasatosporales</taxon>
        <taxon>Streptomycetaceae</taxon>
        <taxon>Streptomyces</taxon>
    </lineage>
</organism>
<feature type="compositionally biased region" description="Basic residues" evidence="1">
    <location>
        <begin position="98"/>
        <end position="110"/>
    </location>
</feature>
<feature type="region of interest" description="Disordered" evidence="1">
    <location>
        <begin position="59"/>
        <end position="110"/>
    </location>
</feature>
<name>A0ABN3LLE3_STRLO</name>